<dbReference type="SUPFAM" id="SSF51905">
    <property type="entry name" value="FAD/NAD(P)-binding domain"/>
    <property type="match status" value="1"/>
</dbReference>
<dbReference type="GO" id="GO:0016491">
    <property type="term" value="F:oxidoreductase activity"/>
    <property type="evidence" value="ECO:0007669"/>
    <property type="project" value="UniProtKB-KW"/>
</dbReference>
<keyword evidence="3" id="KW-0560">Oxidoreductase</keyword>
<dbReference type="Pfam" id="PF01494">
    <property type="entry name" value="FAD_binding_3"/>
    <property type="match status" value="1"/>
</dbReference>
<dbReference type="AlphaFoldDB" id="A0AAD7D6T7"/>
<protein>
    <recommendedName>
        <fullName evidence="4">FAD-binding domain-containing protein</fullName>
    </recommendedName>
</protein>
<name>A0AAD7D6T7_MYCRO</name>
<dbReference type="EMBL" id="JARKIE010000114">
    <property type="protein sequence ID" value="KAJ7681771.1"/>
    <property type="molecule type" value="Genomic_DNA"/>
</dbReference>
<evidence type="ECO:0000256" key="1">
    <source>
        <dbReference type="ARBA" id="ARBA00022630"/>
    </source>
</evidence>
<dbReference type="GO" id="GO:0071949">
    <property type="term" value="F:FAD binding"/>
    <property type="evidence" value="ECO:0007669"/>
    <property type="project" value="InterPro"/>
</dbReference>
<dbReference type="PRINTS" id="PR00420">
    <property type="entry name" value="RNGMNOXGNASE"/>
</dbReference>
<evidence type="ECO:0000256" key="2">
    <source>
        <dbReference type="ARBA" id="ARBA00022827"/>
    </source>
</evidence>
<dbReference type="InterPro" id="IPR002938">
    <property type="entry name" value="FAD-bd"/>
</dbReference>
<comment type="caution">
    <text evidence="5">The sequence shown here is derived from an EMBL/GenBank/DDBJ whole genome shotgun (WGS) entry which is preliminary data.</text>
</comment>
<keyword evidence="2" id="KW-0274">FAD</keyword>
<keyword evidence="6" id="KW-1185">Reference proteome</keyword>
<accession>A0AAD7D6T7</accession>
<evidence type="ECO:0000313" key="5">
    <source>
        <dbReference type="EMBL" id="KAJ7681771.1"/>
    </source>
</evidence>
<organism evidence="5 6">
    <name type="scientific">Mycena rosella</name>
    <name type="common">Pink bonnet</name>
    <name type="synonym">Agaricus rosellus</name>
    <dbReference type="NCBI Taxonomy" id="1033263"/>
    <lineage>
        <taxon>Eukaryota</taxon>
        <taxon>Fungi</taxon>
        <taxon>Dikarya</taxon>
        <taxon>Basidiomycota</taxon>
        <taxon>Agaricomycotina</taxon>
        <taxon>Agaricomycetes</taxon>
        <taxon>Agaricomycetidae</taxon>
        <taxon>Agaricales</taxon>
        <taxon>Marasmiineae</taxon>
        <taxon>Mycenaceae</taxon>
        <taxon>Mycena</taxon>
    </lineage>
</organism>
<dbReference type="PROSITE" id="PS51257">
    <property type="entry name" value="PROKAR_LIPOPROTEIN"/>
    <property type="match status" value="1"/>
</dbReference>
<evidence type="ECO:0000259" key="4">
    <source>
        <dbReference type="Pfam" id="PF01494"/>
    </source>
</evidence>
<dbReference type="InterPro" id="IPR051104">
    <property type="entry name" value="FAD_monoxygenase"/>
</dbReference>
<dbReference type="PANTHER" id="PTHR46720">
    <property type="entry name" value="HYDROXYLASE, PUTATIVE (AFU_ORTHOLOGUE AFUA_3G01460)-RELATED"/>
    <property type="match status" value="1"/>
</dbReference>
<dbReference type="PANTHER" id="PTHR46720:SF3">
    <property type="entry name" value="FAD-BINDING DOMAIN-CONTAINING PROTEIN-RELATED"/>
    <property type="match status" value="1"/>
</dbReference>
<keyword evidence="1" id="KW-0285">Flavoprotein</keyword>
<sequence>MPRSGCGIGGLTLAACISKFSEGRVAVDIYEAEPEVPTFGAVGGISSGVAIWKHSWQVLQDLGLEEEIVRQGFDVPTDGASRGPIFRKSDQSTEGYDFHTHILPYRPLGLHRLTLLEILRSKLSPDCKVHPSKRLERYEVSSEGFINLVFSDFEITTADILVGADGVHSATRQSMFRYMGDGYEQYILPVFNGTIAYRGMLPKTKLVETYPDHRALDGPKLVRIFPELTIYCLKCTHVVSHPVGPSIGIGCFRYNPDTEGQAHTGPSVADVPTQEATSHFETWEPDIRSLIQHVESYSAWAIHVVKPLPCYAQGSVVLIGDAAHAMTPHQGVGAAQAIEDAHVLGRLLAHPSAVKEKIQLILKLYEELRLPPTQEAAEKSHITGMMYEFNHPSFLFNDPSHPDGPSREELKALGNTVGISFVWLADSQLEEEWAEAEARLKEICEKPE</sequence>
<dbReference type="Proteomes" id="UP001221757">
    <property type="component" value="Unassembled WGS sequence"/>
</dbReference>
<dbReference type="GO" id="GO:0044550">
    <property type="term" value="P:secondary metabolite biosynthetic process"/>
    <property type="evidence" value="ECO:0007669"/>
    <property type="project" value="TreeGrafter"/>
</dbReference>
<dbReference type="Gene3D" id="3.50.50.60">
    <property type="entry name" value="FAD/NAD(P)-binding domain"/>
    <property type="match status" value="1"/>
</dbReference>
<gene>
    <name evidence="5" type="ORF">B0H17DRAFT_942590</name>
</gene>
<reference evidence="5" key="1">
    <citation type="submission" date="2023-03" db="EMBL/GenBank/DDBJ databases">
        <title>Massive genome expansion in bonnet fungi (Mycena s.s.) driven by repeated elements and novel gene families across ecological guilds.</title>
        <authorList>
            <consortium name="Lawrence Berkeley National Laboratory"/>
            <person name="Harder C.B."/>
            <person name="Miyauchi S."/>
            <person name="Viragh M."/>
            <person name="Kuo A."/>
            <person name="Thoen E."/>
            <person name="Andreopoulos B."/>
            <person name="Lu D."/>
            <person name="Skrede I."/>
            <person name="Drula E."/>
            <person name="Henrissat B."/>
            <person name="Morin E."/>
            <person name="Kohler A."/>
            <person name="Barry K."/>
            <person name="LaButti K."/>
            <person name="Morin E."/>
            <person name="Salamov A."/>
            <person name="Lipzen A."/>
            <person name="Mereny Z."/>
            <person name="Hegedus B."/>
            <person name="Baldrian P."/>
            <person name="Stursova M."/>
            <person name="Weitz H."/>
            <person name="Taylor A."/>
            <person name="Grigoriev I.V."/>
            <person name="Nagy L.G."/>
            <person name="Martin F."/>
            <person name="Kauserud H."/>
        </authorList>
    </citation>
    <scope>NUCLEOTIDE SEQUENCE</scope>
    <source>
        <strain evidence="5">CBHHK067</strain>
    </source>
</reference>
<feature type="domain" description="FAD-binding" evidence="4">
    <location>
        <begin position="55"/>
        <end position="378"/>
    </location>
</feature>
<evidence type="ECO:0000256" key="3">
    <source>
        <dbReference type="ARBA" id="ARBA00023002"/>
    </source>
</evidence>
<proteinExistence type="predicted"/>
<evidence type="ECO:0000313" key="6">
    <source>
        <dbReference type="Proteomes" id="UP001221757"/>
    </source>
</evidence>
<dbReference type="SUPFAM" id="SSF54373">
    <property type="entry name" value="FAD-linked reductases, C-terminal domain"/>
    <property type="match status" value="1"/>
</dbReference>
<dbReference type="InterPro" id="IPR036188">
    <property type="entry name" value="FAD/NAD-bd_sf"/>
</dbReference>